<dbReference type="AlphaFoldDB" id="A0A1S6ISQ9"/>
<dbReference type="STRING" id="1833852.B0537_01045"/>
<keyword evidence="1" id="KW-1133">Transmembrane helix</keyword>
<feature type="transmembrane region" description="Helical" evidence="1">
    <location>
        <begin position="6"/>
        <end position="25"/>
    </location>
</feature>
<dbReference type="Proteomes" id="UP000189464">
    <property type="component" value="Chromosome"/>
</dbReference>
<accession>A0A1S6ISQ9</accession>
<dbReference type="OrthoDB" id="2112909at2"/>
<organism evidence="2 3">
    <name type="scientific">Desulforamulus ferrireducens</name>
    <dbReference type="NCBI Taxonomy" id="1833852"/>
    <lineage>
        <taxon>Bacteria</taxon>
        <taxon>Bacillati</taxon>
        <taxon>Bacillota</taxon>
        <taxon>Clostridia</taxon>
        <taxon>Eubacteriales</taxon>
        <taxon>Peptococcaceae</taxon>
        <taxon>Desulforamulus</taxon>
    </lineage>
</organism>
<keyword evidence="1" id="KW-0812">Transmembrane</keyword>
<dbReference type="EMBL" id="CP019698">
    <property type="protein sequence ID" value="AQS57813.1"/>
    <property type="molecule type" value="Genomic_DNA"/>
</dbReference>
<sequence>MFLSIFLITLAYLLMIWLEVPRLVVQKKWRDLTAFTCLLLPAVVYSYGIILDLPLPNPTDLIVSIFEPLAMRLEQVLGPT</sequence>
<evidence type="ECO:0000313" key="2">
    <source>
        <dbReference type="EMBL" id="AQS57813.1"/>
    </source>
</evidence>
<gene>
    <name evidence="2" type="ORF">B0537_01045</name>
</gene>
<feature type="transmembrane region" description="Helical" evidence="1">
    <location>
        <begin position="32"/>
        <end position="50"/>
    </location>
</feature>
<dbReference type="KEGG" id="dfg:B0537_01045"/>
<name>A0A1S6ISQ9_9FIRM</name>
<protein>
    <submittedName>
        <fullName evidence="2">Uncharacterized protein</fullName>
    </submittedName>
</protein>
<dbReference type="RefSeq" id="WP_077712779.1">
    <property type="nucleotide sequence ID" value="NZ_CP019698.1"/>
</dbReference>
<keyword evidence="3" id="KW-1185">Reference proteome</keyword>
<reference evidence="2 3" key="1">
    <citation type="journal article" date="2016" name="Int. J. Syst. Evol. Microbiol.">
        <title>Desulfotomaculum ferrireducens sp. nov., a moderately thermophilic sulfate-reducing and dissimilatory Fe(III)-reducing bacterium isolated from compost.</title>
        <authorList>
            <person name="Yang G."/>
            <person name="Guo J."/>
            <person name="Zhuang L."/>
            <person name="Yuan Y."/>
            <person name="Zhou S."/>
        </authorList>
    </citation>
    <scope>NUCLEOTIDE SEQUENCE [LARGE SCALE GENOMIC DNA]</scope>
    <source>
        <strain evidence="2 3">GSS09</strain>
    </source>
</reference>
<proteinExistence type="predicted"/>
<keyword evidence="1" id="KW-0472">Membrane</keyword>
<evidence type="ECO:0000256" key="1">
    <source>
        <dbReference type="SAM" id="Phobius"/>
    </source>
</evidence>
<evidence type="ECO:0000313" key="3">
    <source>
        <dbReference type="Proteomes" id="UP000189464"/>
    </source>
</evidence>